<sequence length="33" mass="3986">MSSCRKKGIKTEREREEMREVERALTSTFARRI</sequence>
<proteinExistence type="predicted"/>
<accession>A0A8R7V4J4</accession>
<organism evidence="1 2">
    <name type="scientific">Triticum urartu</name>
    <name type="common">Red wild einkorn</name>
    <name type="synonym">Crithodium urartu</name>
    <dbReference type="NCBI Taxonomy" id="4572"/>
    <lineage>
        <taxon>Eukaryota</taxon>
        <taxon>Viridiplantae</taxon>
        <taxon>Streptophyta</taxon>
        <taxon>Embryophyta</taxon>
        <taxon>Tracheophyta</taxon>
        <taxon>Spermatophyta</taxon>
        <taxon>Magnoliopsida</taxon>
        <taxon>Liliopsida</taxon>
        <taxon>Poales</taxon>
        <taxon>Poaceae</taxon>
        <taxon>BOP clade</taxon>
        <taxon>Pooideae</taxon>
        <taxon>Triticodae</taxon>
        <taxon>Triticeae</taxon>
        <taxon>Triticinae</taxon>
        <taxon>Triticum</taxon>
    </lineage>
</organism>
<dbReference type="AlphaFoldDB" id="A0A8R7V4J4"/>
<dbReference type="EnsemblPlants" id="TuG1812G0700003228.01.T01">
    <property type="protein sequence ID" value="TuG1812G0700003228.01.T01.cds421336"/>
    <property type="gene ID" value="TuG1812G0700003228.01"/>
</dbReference>
<reference evidence="2" key="1">
    <citation type="journal article" date="2013" name="Nature">
        <title>Draft genome of the wheat A-genome progenitor Triticum urartu.</title>
        <authorList>
            <person name="Ling H.Q."/>
            <person name="Zhao S."/>
            <person name="Liu D."/>
            <person name="Wang J."/>
            <person name="Sun H."/>
            <person name="Zhang C."/>
            <person name="Fan H."/>
            <person name="Li D."/>
            <person name="Dong L."/>
            <person name="Tao Y."/>
            <person name="Gao C."/>
            <person name="Wu H."/>
            <person name="Li Y."/>
            <person name="Cui Y."/>
            <person name="Guo X."/>
            <person name="Zheng S."/>
            <person name="Wang B."/>
            <person name="Yu K."/>
            <person name="Liang Q."/>
            <person name="Yang W."/>
            <person name="Lou X."/>
            <person name="Chen J."/>
            <person name="Feng M."/>
            <person name="Jian J."/>
            <person name="Zhang X."/>
            <person name="Luo G."/>
            <person name="Jiang Y."/>
            <person name="Liu J."/>
            <person name="Wang Z."/>
            <person name="Sha Y."/>
            <person name="Zhang B."/>
            <person name="Wu H."/>
            <person name="Tang D."/>
            <person name="Shen Q."/>
            <person name="Xue P."/>
            <person name="Zou S."/>
            <person name="Wang X."/>
            <person name="Liu X."/>
            <person name="Wang F."/>
            <person name="Yang Y."/>
            <person name="An X."/>
            <person name="Dong Z."/>
            <person name="Zhang K."/>
            <person name="Zhang X."/>
            <person name="Luo M.C."/>
            <person name="Dvorak J."/>
            <person name="Tong Y."/>
            <person name="Wang J."/>
            <person name="Yang H."/>
            <person name="Li Z."/>
            <person name="Wang D."/>
            <person name="Zhang A."/>
            <person name="Wang J."/>
        </authorList>
    </citation>
    <scope>NUCLEOTIDE SEQUENCE</scope>
    <source>
        <strain evidence="2">cv. G1812</strain>
    </source>
</reference>
<dbReference type="Gramene" id="TuG1812G0700003228.01.T01">
    <property type="protein sequence ID" value="TuG1812G0700003228.01.T01.cds421336"/>
    <property type="gene ID" value="TuG1812G0700003228.01"/>
</dbReference>
<name>A0A8R7V4J4_TRIUA</name>
<keyword evidence="2" id="KW-1185">Reference proteome</keyword>
<reference evidence="1" key="3">
    <citation type="submission" date="2022-06" db="UniProtKB">
        <authorList>
            <consortium name="EnsemblPlants"/>
        </authorList>
    </citation>
    <scope>IDENTIFICATION</scope>
</reference>
<evidence type="ECO:0000313" key="1">
    <source>
        <dbReference type="EnsemblPlants" id="TuG1812G0700003228.01.T01.cds421336"/>
    </source>
</evidence>
<evidence type="ECO:0000313" key="2">
    <source>
        <dbReference type="Proteomes" id="UP000015106"/>
    </source>
</evidence>
<dbReference type="Proteomes" id="UP000015106">
    <property type="component" value="Chromosome 7"/>
</dbReference>
<reference evidence="1" key="2">
    <citation type="submission" date="2018-03" db="EMBL/GenBank/DDBJ databases">
        <title>The Triticum urartu genome reveals the dynamic nature of wheat genome evolution.</title>
        <authorList>
            <person name="Ling H."/>
            <person name="Ma B."/>
            <person name="Shi X."/>
            <person name="Liu H."/>
            <person name="Dong L."/>
            <person name="Sun H."/>
            <person name="Cao Y."/>
            <person name="Gao Q."/>
            <person name="Zheng S."/>
            <person name="Li Y."/>
            <person name="Yu Y."/>
            <person name="Du H."/>
            <person name="Qi M."/>
            <person name="Li Y."/>
            <person name="Yu H."/>
            <person name="Cui Y."/>
            <person name="Wang N."/>
            <person name="Chen C."/>
            <person name="Wu H."/>
            <person name="Zhao Y."/>
            <person name="Zhang J."/>
            <person name="Li Y."/>
            <person name="Zhou W."/>
            <person name="Zhang B."/>
            <person name="Hu W."/>
            <person name="Eijk M."/>
            <person name="Tang J."/>
            <person name="Witsenboer H."/>
            <person name="Zhao S."/>
            <person name="Li Z."/>
            <person name="Zhang A."/>
            <person name="Wang D."/>
            <person name="Liang C."/>
        </authorList>
    </citation>
    <scope>NUCLEOTIDE SEQUENCE [LARGE SCALE GENOMIC DNA]</scope>
    <source>
        <strain evidence="1">cv. G1812</strain>
    </source>
</reference>
<protein>
    <submittedName>
        <fullName evidence="1">Uncharacterized protein</fullName>
    </submittedName>
</protein>